<evidence type="ECO:0000259" key="17">
    <source>
        <dbReference type="PROSITE" id="PS51997"/>
    </source>
</evidence>
<dbReference type="InterPro" id="IPR027417">
    <property type="entry name" value="P-loop_NTPase"/>
</dbReference>
<comment type="function">
    <text evidence="14">RNA-dependent helicase required for nonsense-mediated decay (NMD) of aberrant mRNAs containing premature stop codons and modulates the expression level of normal mRNAs. Also capable of unwinding double-stranded DNA and translocating on single-stranded DNA.</text>
</comment>
<evidence type="ECO:0000256" key="10">
    <source>
        <dbReference type="ARBA" id="ARBA00022840"/>
    </source>
</evidence>
<dbReference type="STRING" id="45354.A0A1L0G0X1"/>
<comment type="catalytic activity">
    <reaction evidence="13">
        <text>ATP + H2O = ADP + phosphate + H(+)</text>
        <dbReference type="Rhea" id="RHEA:13065"/>
        <dbReference type="ChEBI" id="CHEBI:15377"/>
        <dbReference type="ChEBI" id="CHEBI:15378"/>
        <dbReference type="ChEBI" id="CHEBI:30616"/>
        <dbReference type="ChEBI" id="CHEBI:43474"/>
        <dbReference type="ChEBI" id="CHEBI:456216"/>
        <dbReference type="EC" id="3.6.4.13"/>
    </reaction>
    <physiologicalReaction direction="left-to-right" evidence="13">
        <dbReference type="Rhea" id="RHEA:13066"/>
    </physiologicalReaction>
</comment>
<evidence type="ECO:0000256" key="16">
    <source>
        <dbReference type="SAM" id="MobiDB-lite"/>
    </source>
</evidence>
<keyword evidence="9 15" id="KW-0862">Zinc</keyword>
<dbReference type="InterPro" id="IPR040812">
    <property type="entry name" value="UPF1_1B_dom"/>
</dbReference>
<dbReference type="Gene3D" id="3.40.50.300">
    <property type="entry name" value="P-loop containing nucleotide triphosphate hydrolases"/>
    <property type="match status" value="2"/>
</dbReference>
<dbReference type="Proteomes" id="UP000182334">
    <property type="component" value="Chromosome II"/>
</dbReference>
<evidence type="ECO:0000256" key="3">
    <source>
        <dbReference type="ARBA" id="ARBA00022490"/>
    </source>
</evidence>
<keyword evidence="4 15" id="KW-0479">Metal-binding</keyword>
<dbReference type="CDD" id="cd21400">
    <property type="entry name" value="ZBD_UPF1-like"/>
    <property type="match status" value="1"/>
</dbReference>
<dbReference type="Pfam" id="PF09416">
    <property type="entry name" value="UPF1_Zn_bind"/>
    <property type="match status" value="1"/>
</dbReference>
<keyword evidence="19" id="KW-1185">Reference proteome</keyword>
<dbReference type="GO" id="GO:0000184">
    <property type="term" value="P:nuclear-transcribed mRNA catabolic process, nonsense-mediated decay"/>
    <property type="evidence" value="ECO:0007669"/>
    <property type="project" value="UniProtKB-KW"/>
</dbReference>
<evidence type="ECO:0000256" key="4">
    <source>
        <dbReference type="ARBA" id="ARBA00022723"/>
    </source>
</evidence>
<comment type="catalytic activity">
    <reaction evidence="12">
        <text>ATP + H2O = ADP + phosphate + H(+)</text>
        <dbReference type="Rhea" id="RHEA:13065"/>
        <dbReference type="ChEBI" id="CHEBI:15377"/>
        <dbReference type="ChEBI" id="CHEBI:15378"/>
        <dbReference type="ChEBI" id="CHEBI:30616"/>
        <dbReference type="ChEBI" id="CHEBI:43474"/>
        <dbReference type="ChEBI" id="CHEBI:456216"/>
        <dbReference type="EC" id="3.6.4.12"/>
    </reaction>
    <physiologicalReaction direction="left-to-right" evidence="12">
        <dbReference type="Rhea" id="RHEA:13066"/>
    </physiologicalReaction>
</comment>
<reference evidence="18 19" key="1">
    <citation type="submission" date="2016-10" db="EMBL/GenBank/DDBJ databases">
        <authorList>
            <person name="de Groot N.N."/>
        </authorList>
    </citation>
    <scope>NUCLEOTIDE SEQUENCE [LARGE SCALE GENOMIC DNA]</scope>
    <source>
        <strain evidence="18 19">CBS 141442</strain>
    </source>
</reference>
<dbReference type="CDD" id="cd21407">
    <property type="entry name" value="1B_UPF1-like"/>
    <property type="match status" value="1"/>
</dbReference>
<feature type="region of interest" description="Disordered" evidence="16">
    <location>
        <begin position="1"/>
        <end position="20"/>
    </location>
</feature>
<dbReference type="CDD" id="cd18808">
    <property type="entry name" value="SF1_C_Upf1"/>
    <property type="match status" value="1"/>
</dbReference>
<name>A0A1L0G0X1_9ASCO</name>
<evidence type="ECO:0000256" key="9">
    <source>
        <dbReference type="ARBA" id="ARBA00022833"/>
    </source>
</evidence>
<dbReference type="PROSITE" id="PS51997">
    <property type="entry name" value="UPF1_CH_RICH"/>
    <property type="match status" value="1"/>
</dbReference>
<dbReference type="PANTHER" id="PTHR10887">
    <property type="entry name" value="DNA2/NAM7 HELICASE FAMILY"/>
    <property type="match status" value="1"/>
</dbReference>
<dbReference type="InterPro" id="IPR006935">
    <property type="entry name" value="Helicase/UvrB_N"/>
</dbReference>
<keyword evidence="5" id="KW-0547">Nucleotide-binding</keyword>
<evidence type="ECO:0000313" key="19">
    <source>
        <dbReference type="Proteomes" id="UP000182334"/>
    </source>
</evidence>
<keyword evidence="3" id="KW-0963">Cytoplasm</keyword>
<keyword evidence="6 15" id="KW-0863">Zinc-finger</keyword>
<evidence type="ECO:0000256" key="1">
    <source>
        <dbReference type="ARBA" id="ARBA00004496"/>
    </source>
</evidence>
<protein>
    <submittedName>
        <fullName evidence="18">CIC11C00000005605</fullName>
    </submittedName>
</protein>
<feature type="region of interest" description="C4" evidence="15">
    <location>
        <begin position="120"/>
        <end position="150"/>
    </location>
</feature>
<dbReference type="GO" id="GO:0016787">
    <property type="term" value="F:hydrolase activity"/>
    <property type="evidence" value="ECO:0007669"/>
    <property type="project" value="UniProtKB-KW"/>
</dbReference>
<dbReference type="Pfam" id="PF13086">
    <property type="entry name" value="AAA_11"/>
    <property type="match status" value="1"/>
</dbReference>
<dbReference type="FunFam" id="3.40.50.300:FF:000097">
    <property type="entry name" value="Regulator of nonsense transcripts 1"/>
    <property type="match status" value="1"/>
</dbReference>
<dbReference type="Pfam" id="PF13087">
    <property type="entry name" value="AAA_12"/>
    <property type="match status" value="1"/>
</dbReference>
<dbReference type="Pfam" id="PF04851">
    <property type="entry name" value="ResIII"/>
    <property type="match status" value="1"/>
</dbReference>
<keyword evidence="10" id="KW-0067">ATP-binding</keyword>
<dbReference type="InterPro" id="IPR041677">
    <property type="entry name" value="DNA2/NAM7_AAA_11"/>
</dbReference>
<dbReference type="InterPro" id="IPR045055">
    <property type="entry name" value="DNA2/NAM7-like"/>
</dbReference>
<evidence type="ECO:0000256" key="14">
    <source>
        <dbReference type="ARBA" id="ARBA00055561"/>
    </source>
</evidence>
<dbReference type="Pfam" id="PF18141">
    <property type="entry name" value="UPF1_1B_dom"/>
    <property type="match status" value="1"/>
</dbReference>
<evidence type="ECO:0000256" key="6">
    <source>
        <dbReference type="ARBA" id="ARBA00022771"/>
    </source>
</evidence>
<accession>A0A1L0G0X1</accession>
<feature type="domain" description="Upf1" evidence="17">
    <location>
        <begin position="52"/>
        <end position="206"/>
    </location>
</feature>
<dbReference type="InterPro" id="IPR018999">
    <property type="entry name" value="UPF1_CH/ZBD"/>
</dbReference>
<dbReference type="SMART" id="SM00382">
    <property type="entry name" value="AAA"/>
    <property type="match status" value="1"/>
</dbReference>
<feature type="region of interest" description="CC/SHH/C" evidence="15">
    <location>
        <begin position="74"/>
        <end position="102"/>
    </location>
</feature>
<dbReference type="PANTHER" id="PTHR10887:SF364">
    <property type="entry name" value="REGULATOR OF NONSENSE TRANSCRIPTS 1"/>
    <property type="match status" value="1"/>
</dbReference>
<dbReference type="GO" id="GO:0003677">
    <property type="term" value="F:DNA binding"/>
    <property type="evidence" value="ECO:0007669"/>
    <property type="project" value="InterPro"/>
</dbReference>
<dbReference type="InterPro" id="IPR003593">
    <property type="entry name" value="AAA+_ATPase"/>
</dbReference>
<sequence length="957" mass="107019">MSSEYEYVQQQHNSAPVDTNSLQLPDMAPEGEIQLLSDPLDLEIARLLDDDNVSPSETACSYCGLDSHASVVKCGTCNRWFCNGSSLRSGSHIINHLVLLKHNVVSLHEDLPLGADTLECYNCGTKNVFMLGFVAAKHDSVVVILCRMPCAQLRDINWETNEWQSLIDQRKLLPWIAPVPSDEDMAHTRSITQEQLLKLEAQWRMNKNTSIVDIDNAEAEQLTLLPILLRYNDALEYQNVLAPLVEAEAEYDKSMKESQALEHILVQWSTSDTGRHLALFTLSTYEHSNLAVTVGDQIVLHHREFGASENDSWRAEGFITKLPSAHHEEFTLELLARSVPIPVSTGFTVEFVWKGTSYKRMQKALVDFATNEQSLSGYLYHKILGHEVVGVEFTTDIPSKLTVPKLASLNQSQIHAVATALKMPLTLIQGPPGTGKTVTSATIIYHLSRLHKQRILVCAPSNVAVDHLTEKLAQIGIKVVRLTARLREDVESTTSSHSLHKKVQRMAPKEVQQLLARSQSEEGLSKKKQARLQRQITKLEQQILELAEVICCTCVGAGDFRLSKMEFRSVLIDESTQATEPEVLIPIVKGAKQVILVGDHQQLGPVNLDKKAGEAGLNQSLFERLICLGNVPIRLEVQYRMHPSLSEFSSNMFYEGLLQNGVASEDRSWPDSAFPWPVADSPMMFWGNYGKEEISSSGNSFLNRLEAMNVEKIITRLFRDGIEPHQIGVITPYEGQRAYIAQYMQMNSLIVEKRSQYVEVEVTSVDAFQGREKDFIILLCVRANDDRAIGFLRDPRRLNVALTRAKYGMVMLGNPRSLSKNKLWNHLLVHFREHGCLVEGPLDNLQFSMIPLGKIETTKKQGIEALRGVGAKDMDTQLMISFVPDEVPEFQPQQQPEDALEQWPSLTSNEAGKLKLEQRSGLFGPGRGVVPHGEAETGDLEIDLRSIANAFASGLNI</sequence>
<evidence type="ECO:0000313" key="18">
    <source>
        <dbReference type="EMBL" id="SGZ50333.1"/>
    </source>
</evidence>
<dbReference type="AlphaFoldDB" id="A0A1L0G0X1"/>
<dbReference type="GO" id="GO:0003724">
    <property type="term" value="F:RNA helicase activity"/>
    <property type="evidence" value="ECO:0007669"/>
    <property type="project" value="UniProtKB-EC"/>
</dbReference>
<keyword evidence="7" id="KW-0378">Hydrolase</keyword>
<dbReference type="CDD" id="cd18039">
    <property type="entry name" value="DEXXQc_UPF1"/>
    <property type="match status" value="1"/>
</dbReference>
<evidence type="ECO:0000256" key="5">
    <source>
        <dbReference type="ARBA" id="ARBA00022741"/>
    </source>
</evidence>
<evidence type="ECO:0000256" key="13">
    <source>
        <dbReference type="ARBA" id="ARBA00049390"/>
    </source>
</evidence>
<feature type="region of interest" description="C3H" evidence="15">
    <location>
        <begin position="60"/>
        <end position="92"/>
    </location>
</feature>
<evidence type="ECO:0000256" key="11">
    <source>
        <dbReference type="ARBA" id="ARBA00023161"/>
    </source>
</evidence>
<keyword evidence="8" id="KW-0347">Helicase</keyword>
<evidence type="ECO:0000256" key="2">
    <source>
        <dbReference type="ARBA" id="ARBA00007913"/>
    </source>
</evidence>
<proteinExistence type="inferred from homology"/>
<dbReference type="GO" id="GO:0008270">
    <property type="term" value="F:zinc ion binding"/>
    <property type="evidence" value="ECO:0007669"/>
    <property type="project" value="UniProtKB-UniRule"/>
</dbReference>
<evidence type="ECO:0000256" key="15">
    <source>
        <dbReference type="PROSITE-ProRule" id="PRU01341"/>
    </source>
</evidence>
<dbReference type="OrthoDB" id="6513042at2759"/>
<gene>
    <name evidence="18" type="ORF">SAMEA4029010_CIC11G00000005605</name>
</gene>
<dbReference type="GO" id="GO:0003723">
    <property type="term" value="F:RNA binding"/>
    <property type="evidence" value="ECO:0007669"/>
    <property type="project" value="InterPro"/>
</dbReference>
<dbReference type="GO" id="GO:0005524">
    <property type="term" value="F:ATP binding"/>
    <property type="evidence" value="ECO:0007669"/>
    <property type="project" value="UniProtKB-KW"/>
</dbReference>
<dbReference type="SUPFAM" id="SSF52540">
    <property type="entry name" value="P-loop containing nucleoside triphosphate hydrolases"/>
    <property type="match status" value="1"/>
</dbReference>
<dbReference type="InterPro" id="IPR041679">
    <property type="entry name" value="DNA2/NAM7-like_C"/>
</dbReference>
<dbReference type="GO" id="GO:0005737">
    <property type="term" value="C:cytoplasm"/>
    <property type="evidence" value="ECO:0007669"/>
    <property type="project" value="UniProtKB-SubCell"/>
</dbReference>
<dbReference type="EMBL" id="LT635757">
    <property type="protein sequence ID" value="SGZ50333.1"/>
    <property type="molecule type" value="Genomic_DNA"/>
</dbReference>
<organism evidence="18 19">
    <name type="scientific">Sungouiella intermedia</name>
    <dbReference type="NCBI Taxonomy" id="45354"/>
    <lineage>
        <taxon>Eukaryota</taxon>
        <taxon>Fungi</taxon>
        <taxon>Dikarya</taxon>
        <taxon>Ascomycota</taxon>
        <taxon>Saccharomycotina</taxon>
        <taxon>Pichiomycetes</taxon>
        <taxon>Metschnikowiaceae</taxon>
        <taxon>Sungouiella</taxon>
    </lineage>
</organism>
<dbReference type="GO" id="GO:0003678">
    <property type="term" value="F:DNA helicase activity"/>
    <property type="evidence" value="ECO:0007669"/>
    <property type="project" value="UniProtKB-EC"/>
</dbReference>
<dbReference type="Gene3D" id="2.40.30.230">
    <property type="match status" value="1"/>
</dbReference>
<evidence type="ECO:0000256" key="12">
    <source>
        <dbReference type="ARBA" id="ARBA00048432"/>
    </source>
</evidence>
<keyword evidence="11" id="KW-0866">Nonsense-mediated mRNA decay</keyword>
<comment type="similarity">
    <text evidence="2">Belongs to the DNA2/NAM7 helicase family.</text>
</comment>
<dbReference type="InterPro" id="IPR047187">
    <property type="entry name" value="SF1_C_Upf1"/>
</dbReference>
<evidence type="ECO:0000256" key="8">
    <source>
        <dbReference type="ARBA" id="ARBA00022806"/>
    </source>
</evidence>
<evidence type="ECO:0000256" key="7">
    <source>
        <dbReference type="ARBA" id="ARBA00022801"/>
    </source>
</evidence>
<comment type="subcellular location">
    <subcellularLocation>
        <location evidence="1">Cytoplasm</location>
    </subcellularLocation>
</comment>